<dbReference type="InterPro" id="IPR023210">
    <property type="entry name" value="NADP_OxRdtase_dom"/>
</dbReference>
<sequence>MDFVSIHSYYSLAGLDIERELLPAIEDQKLGLLCWSPLAGGLLSGKFDRNGVAEAHSRGALIQFPPVDSEKAFDIIDVLTDIGAQHGVSAAQVALAWILARPFVTSVITGVKRVEQLTDNLAALDLVLSEDDKKRLDEVSWPAISYPGWIQTYNAAGRFPAGHPFGGGDRGP</sequence>
<protein>
    <submittedName>
        <fullName evidence="2">Aryl-alcohol dehydrogenase</fullName>
    </submittedName>
</protein>
<dbReference type="STRING" id="28092.WM40_01580"/>
<dbReference type="SUPFAM" id="SSF51430">
    <property type="entry name" value="NAD(P)-linked oxidoreductase"/>
    <property type="match status" value="1"/>
</dbReference>
<dbReference type="InterPro" id="IPR050523">
    <property type="entry name" value="AKR_Detox_Biosynth"/>
</dbReference>
<dbReference type="RefSeq" id="WP_046151925.1">
    <property type="nucleotide sequence ID" value="NZ_LAQU01000001.1"/>
</dbReference>
<evidence type="ECO:0000259" key="1">
    <source>
        <dbReference type="Pfam" id="PF00248"/>
    </source>
</evidence>
<comment type="caution">
    <text evidence="2">The sequence shown here is derived from an EMBL/GenBank/DDBJ whole genome shotgun (WGS) entry which is preliminary data.</text>
</comment>
<dbReference type="PANTHER" id="PTHR43364">
    <property type="entry name" value="NADH-SPECIFIC METHYLGLYOXAL REDUCTASE-RELATED"/>
    <property type="match status" value="1"/>
</dbReference>
<dbReference type="Proteomes" id="UP000033618">
    <property type="component" value="Unassembled WGS sequence"/>
</dbReference>
<reference evidence="2 3" key="1">
    <citation type="submission" date="2015-03" db="EMBL/GenBank/DDBJ databases">
        <title>Draft Genome Sequence of Burkholderia andropogonis type strain ICMP2807, isolated from Sorghum bicolor.</title>
        <authorList>
            <person name="Lopes-Santos L."/>
            <person name="Castro D.B."/>
            <person name="Ottoboni L.M."/>
            <person name="Park D."/>
            <person name="Weirc B.S."/>
            <person name="Destefano S.A."/>
        </authorList>
    </citation>
    <scope>NUCLEOTIDE SEQUENCE [LARGE SCALE GENOMIC DNA]</scope>
    <source>
        <strain evidence="2 3">ICMP2807</strain>
    </source>
</reference>
<name>A0A0F5K616_9BURK</name>
<dbReference type="AlphaFoldDB" id="A0A0F5K616"/>
<gene>
    <name evidence="2" type="ORF">WM40_01580</name>
</gene>
<dbReference type="PATRIC" id="fig|28092.6.peg.365"/>
<dbReference type="GO" id="GO:0005829">
    <property type="term" value="C:cytosol"/>
    <property type="evidence" value="ECO:0007669"/>
    <property type="project" value="TreeGrafter"/>
</dbReference>
<dbReference type="Gene3D" id="3.20.20.100">
    <property type="entry name" value="NADP-dependent oxidoreductase domain"/>
    <property type="match status" value="1"/>
</dbReference>
<dbReference type="EMBL" id="LAQU01000001">
    <property type="protein sequence ID" value="KKB65314.1"/>
    <property type="molecule type" value="Genomic_DNA"/>
</dbReference>
<organism evidence="2 3">
    <name type="scientific">Robbsia andropogonis</name>
    <dbReference type="NCBI Taxonomy" id="28092"/>
    <lineage>
        <taxon>Bacteria</taxon>
        <taxon>Pseudomonadati</taxon>
        <taxon>Pseudomonadota</taxon>
        <taxon>Betaproteobacteria</taxon>
        <taxon>Burkholderiales</taxon>
        <taxon>Burkholderiaceae</taxon>
        <taxon>Robbsia</taxon>
    </lineage>
</organism>
<dbReference type="InterPro" id="IPR036812">
    <property type="entry name" value="NAD(P)_OxRdtase_dom_sf"/>
</dbReference>
<evidence type="ECO:0000313" key="2">
    <source>
        <dbReference type="EMBL" id="KKB65314.1"/>
    </source>
</evidence>
<keyword evidence="3" id="KW-1185">Reference proteome</keyword>
<feature type="domain" description="NADP-dependent oxidoreductase" evidence="1">
    <location>
        <begin position="2"/>
        <end position="139"/>
    </location>
</feature>
<proteinExistence type="predicted"/>
<evidence type="ECO:0000313" key="3">
    <source>
        <dbReference type="Proteomes" id="UP000033618"/>
    </source>
</evidence>
<accession>A0A0F5K616</accession>
<dbReference type="Pfam" id="PF00248">
    <property type="entry name" value="Aldo_ket_red"/>
    <property type="match status" value="1"/>
</dbReference>
<dbReference type="PANTHER" id="PTHR43364:SF18">
    <property type="entry name" value="OXIDOREDUCTASE"/>
    <property type="match status" value="1"/>
</dbReference>